<feature type="transmembrane region" description="Helical" evidence="7">
    <location>
        <begin position="362"/>
        <end position="381"/>
    </location>
</feature>
<dbReference type="Pfam" id="PF13641">
    <property type="entry name" value="Glyco_tranf_2_3"/>
    <property type="match status" value="1"/>
</dbReference>
<gene>
    <name evidence="8" type="ORF">LY89DRAFT_744124</name>
</gene>
<reference evidence="8 9" key="1">
    <citation type="submission" date="2015-10" db="EMBL/GenBank/DDBJ databases">
        <title>Full genome of DAOMC 229536 Phialocephala scopiformis, a fungal endophyte of spruce producing the potent anti-insectan compound rugulosin.</title>
        <authorList>
            <consortium name="DOE Joint Genome Institute"/>
            <person name="Walker A.K."/>
            <person name="Frasz S.L."/>
            <person name="Seifert K.A."/>
            <person name="Miller J.D."/>
            <person name="Mondo S.J."/>
            <person name="Labutti K."/>
            <person name="Lipzen A."/>
            <person name="Dockter R."/>
            <person name="Kennedy M."/>
            <person name="Grigoriev I.V."/>
            <person name="Spatafora J.W."/>
        </authorList>
    </citation>
    <scope>NUCLEOTIDE SEQUENCE [LARGE SCALE GENOMIC DNA]</scope>
    <source>
        <strain evidence="8 9">CBS 120377</strain>
    </source>
</reference>
<dbReference type="Gene3D" id="3.90.550.10">
    <property type="entry name" value="Spore Coat Polysaccharide Biosynthesis Protein SpsA, Chain A"/>
    <property type="match status" value="1"/>
</dbReference>
<feature type="transmembrane region" description="Helical" evidence="7">
    <location>
        <begin position="289"/>
        <end position="310"/>
    </location>
</feature>
<dbReference type="OrthoDB" id="72851at2759"/>
<keyword evidence="9" id="KW-1185">Reference proteome</keyword>
<evidence type="ECO:0000256" key="1">
    <source>
        <dbReference type="ARBA" id="ARBA00004141"/>
    </source>
</evidence>
<dbReference type="Proteomes" id="UP000070700">
    <property type="component" value="Unassembled WGS sequence"/>
</dbReference>
<evidence type="ECO:0000313" key="9">
    <source>
        <dbReference type="Proteomes" id="UP000070700"/>
    </source>
</evidence>
<feature type="transmembrane region" description="Helical" evidence="7">
    <location>
        <begin position="331"/>
        <end position="350"/>
    </location>
</feature>
<dbReference type="InterPro" id="IPR050321">
    <property type="entry name" value="Glycosyltr_2/OpgH_subfam"/>
</dbReference>
<dbReference type="AlphaFoldDB" id="A0A194XTN0"/>
<evidence type="ECO:0000256" key="5">
    <source>
        <dbReference type="ARBA" id="ARBA00022989"/>
    </source>
</evidence>
<evidence type="ECO:0000256" key="3">
    <source>
        <dbReference type="ARBA" id="ARBA00022679"/>
    </source>
</evidence>
<keyword evidence="5 7" id="KW-1133">Transmembrane helix</keyword>
<dbReference type="SUPFAM" id="SSF53448">
    <property type="entry name" value="Nucleotide-diphospho-sugar transferases"/>
    <property type="match status" value="1"/>
</dbReference>
<comment type="subcellular location">
    <subcellularLocation>
        <location evidence="1">Membrane</location>
        <topology evidence="1">Multi-pass membrane protein</topology>
    </subcellularLocation>
</comment>
<organism evidence="8 9">
    <name type="scientific">Mollisia scopiformis</name>
    <name type="common">Conifer needle endophyte fungus</name>
    <name type="synonym">Phialocephala scopiformis</name>
    <dbReference type="NCBI Taxonomy" id="149040"/>
    <lineage>
        <taxon>Eukaryota</taxon>
        <taxon>Fungi</taxon>
        <taxon>Dikarya</taxon>
        <taxon>Ascomycota</taxon>
        <taxon>Pezizomycotina</taxon>
        <taxon>Leotiomycetes</taxon>
        <taxon>Helotiales</taxon>
        <taxon>Mollisiaceae</taxon>
        <taxon>Mollisia</taxon>
    </lineage>
</organism>
<protein>
    <submittedName>
        <fullName evidence="8">Nucleotide-diphospho-sugar transferase</fullName>
    </submittedName>
</protein>
<proteinExistence type="predicted"/>
<evidence type="ECO:0000256" key="6">
    <source>
        <dbReference type="ARBA" id="ARBA00023136"/>
    </source>
</evidence>
<evidence type="ECO:0000256" key="2">
    <source>
        <dbReference type="ARBA" id="ARBA00022676"/>
    </source>
</evidence>
<evidence type="ECO:0000256" key="7">
    <source>
        <dbReference type="SAM" id="Phobius"/>
    </source>
</evidence>
<dbReference type="InParanoid" id="A0A194XTN0"/>
<feature type="transmembrane region" description="Helical" evidence="7">
    <location>
        <begin position="416"/>
        <end position="436"/>
    </location>
</feature>
<dbReference type="GeneID" id="28830749"/>
<dbReference type="PANTHER" id="PTHR43867:SF2">
    <property type="entry name" value="CELLULOSE SYNTHASE CATALYTIC SUBUNIT A [UDP-FORMING]"/>
    <property type="match status" value="1"/>
</dbReference>
<keyword evidence="6 7" id="KW-0472">Membrane</keyword>
<dbReference type="PANTHER" id="PTHR43867">
    <property type="entry name" value="CELLULOSE SYNTHASE CATALYTIC SUBUNIT A [UDP-FORMING]"/>
    <property type="match status" value="1"/>
</dbReference>
<dbReference type="GO" id="GO:0016020">
    <property type="term" value="C:membrane"/>
    <property type="evidence" value="ECO:0007669"/>
    <property type="project" value="UniProtKB-SubCell"/>
</dbReference>
<dbReference type="CDD" id="cd06421">
    <property type="entry name" value="CESA_CelA_like"/>
    <property type="match status" value="1"/>
</dbReference>
<sequence length="544" mass="62108">MQQINTIFGQWRPRLRLVGENVPTVDVIITCCNEDIDIVLDTVRAALRLDYPQNRYRVIVADDGSSAELSAVIFGMAERFQNLYYTARVKRGPDGYKAGNLNHTLKFLSKLPQGSAELVAGLDADMIPETRWLRAMTPHLVENPRLAVVCPPQHYYNVPLNDPLWQAQKHSYRCKAFTRDMADSAWCTGSGWVIRREALIEIGGFPLASLTEDLLTSTLLLAAGWKSGYVAEALQYGQVPESYHAHVKQFTRWTVGLAQIGAYMRFTIPRYRIGKLTLKQRLACMEDQIIPFFSIINTMNMMLMPIFLFTDLQFVYYRDLEQMKVLLRLKCLGIIFTWINLFHTSLFSGFQACVREGSNELWMAPYYALAITRSIFLPAWLGGKVTGFTPTGTISNSLNERQRSLRSPMIYRLKNIMINCGAIFHLGLLVLCSFAITNRVRNSLQYYSGDWQSLWISLLTTVAWPPMQWFQQISACLTPLQYAIFPPDVPDRESLLDRDGITGVAYPTSKAKQEQSPVWEARYVQLHCLSLPYVVCVLISTWWI</sequence>
<keyword evidence="4 7" id="KW-0812">Transmembrane</keyword>
<keyword evidence="2" id="KW-0328">Glycosyltransferase</keyword>
<dbReference type="InterPro" id="IPR029044">
    <property type="entry name" value="Nucleotide-diphossugar_trans"/>
</dbReference>
<keyword evidence="3 8" id="KW-0808">Transferase</keyword>
<dbReference type="KEGG" id="psco:LY89DRAFT_744124"/>
<name>A0A194XTN0_MOLSC</name>
<dbReference type="EMBL" id="KQ947404">
    <property type="protein sequence ID" value="KUJ23675.1"/>
    <property type="molecule type" value="Genomic_DNA"/>
</dbReference>
<accession>A0A194XTN0</accession>
<evidence type="ECO:0000313" key="8">
    <source>
        <dbReference type="EMBL" id="KUJ23675.1"/>
    </source>
</evidence>
<evidence type="ECO:0000256" key="4">
    <source>
        <dbReference type="ARBA" id="ARBA00022692"/>
    </source>
</evidence>
<dbReference type="GO" id="GO:0016757">
    <property type="term" value="F:glycosyltransferase activity"/>
    <property type="evidence" value="ECO:0007669"/>
    <property type="project" value="UniProtKB-KW"/>
</dbReference>
<dbReference type="RefSeq" id="XP_018078030.1">
    <property type="nucleotide sequence ID" value="XM_018221023.1"/>
</dbReference>